<dbReference type="EMBL" id="PKPP01011030">
    <property type="protein sequence ID" value="PWA44928.1"/>
    <property type="molecule type" value="Genomic_DNA"/>
</dbReference>
<evidence type="ECO:0000256" key="6">
    <source>
        <dbReference type="ARBA" id="ARBA00022753"/>
    </source>
</evidence>
<dbReference type="STRING" id="35608.A0A2U1L7F3"/>
<evidence type="ECO:0000256" key="8">
    <source>
        <dbReference type="ARBA" id="ARBA00023034"/>
    </source>
</evidence>
<evidence type="ECO:0000256" key="9">
    <source>
        <dbReference type="ARBA" id="ARBA00023136"/>
    </source>
</evidence>
<evidence type="ECO:0000256" key="2">
    <source>
        <dbReference type="ARBA" id="ARBA00004653"/>
    </source>
</evidence>
<protein>
    <recommendedName>
        <fullName evidence="10">Transmembrane 9 superfamily member</fullName>
    </recommendedName>
</protein>
<sequence>MQVGQVIPKKETLGEVLNGDRLTNTIYELRFREDEVEQVMCNKKLKRDDITKFRDAIMNDFQMYYDDLPFWGFIGKMEDESWTGDGKGSKYYLFKHVHFDALYNGDHVIKIRAFSDPNHVVDITDETEIIIKFTYLIKWNTTSREYKNRMNKYSRAPVHAEIVVALDFLRGVR</sequence>
<reference evidence="11 12" key="1">
    <citation type="journal article" date="2018" name="Mol. Plant">
        <title>The genome of Artemisia annua provides insight into the evolution of Asteraceae family and artemisinin biosynthesis.</title>
        <authorList>
            <person name="Shen Q."/>
            <person name="Zhang L."/>
            <person name="Liao Z."/>
            <person name="Wang S."/>
            <person name="Yan T."/>
            <person name="Shi P."/>
            <person name="Liu M."/>
            <person name="Fu X."/>
            <person name="Pan Q."/>
            <person name="Wang Y."/>
            <person name="Lv Z."/>
            <person name="Lu X."/>
            <person name="Zhang F."/>
            <person name="Jiang W."/>
            <person name="Ma Y."/>
            <person name="Chen M."/>
            <person name="Hao X."/>
            <person name="Li L."/>
            <person name="Tang Y."/>
            <person name="Lv G."/>
            <person name="Zhou Y."/>
            <person name="Sun X."/>
            <person name="Brodelius P.E."/>
            <person name="Rose J.K.C."/>
            <person name="Tang K."/>
        </authorList>
    </citation>
    <scope>NUCLEOTIDE SEQUENCE [LARGE SCALE GENOMIC DNA]</scope>
    <source>
        <strain evidence="12">cv. Huhao1</strain>
        <tissue evidence="11">Leaf</tissue>
    </source>
</reference>
<comment type="subcellular location">
    <subcellularLocation>
        <location evidence="1">Endosome membrane</location>
        <topology evidence="1">Multi-pass membrane protein</topology>
    </subcellularLocation>
    <subcellularLocation>
        <location evidence="2">Golgi apparatus membrane</location>
        <topology evidence="2">Multi-pass membrane protein</topology>
    </subcellularLocation>
</comment>
<dbReference type="Pfam" id="PF02990">
    <property type="entry name" value="EMP70"/>
    <property type="match status" value="1"/>
</dbReference>
<keyword evidence="9" id="KW-0472">Membrane</keyword>
<evidence type="ECO:0000313" key="12">
    <source>
        <dbReference type="Proteomes" id="UP000245207"/>
    </source>
</evidence>
<evidence type="ECO:0000256" key="7">
    <source>
        <dbReference type="ARBA" id="ARBA00022989"/>
    </source>
</evidence>
<dbReference type="GO" id="GO:0072657">
    <property type="term" value="P:protein localization to membrane"/>
    <property type="evidence" value="ECO:0007669"/>
    <property type="project" value="TreeGrafter"/>
</dbReference>
<evidence type="ECO:0000256" key="4">
    <source>
        <dbReference type="ARBA" id="ARBA00022692"/>
    </source>
</evidence>
<dbReference type="GO" id="GO:0010008">
    <property type="term" value="C:endosome membrane"/>
    <property type="evidence" value="ECO:0007669"/>
    <property type="project" value="UniProtKB-SubCell"/>
</dbReference>
<gene>
    <name evidence="11" type="ORF">CTI12_AA368290</name>
</gene>
<keyword evidence="12" id="KW-1185">Reference proteome</keyword>
<dbReference type="InterPro" id="IPR004240">
    <property type="entry name" value="EMP70"/>
</dbReference>
<dbReference type="OrthoDB" id="1666796at2759"/>
<evidence type="ECO:0000313" key="11">
    <source>
        <dbReference type="EMBL" id="PWA44928.1"/>
    </source>
</evidence>
<evidence type="ECO:0000256" key="1">
    <source>
        <dbReference type="ARBA" id="ARBA00004337"/>
    </source>
</evidence>
<dbReference type="GO" id="GO:0000139">
    <property type="term" value="C:Golgi membrane"/>
    <property type="evidence" value="ECO:0007669"/>
    <property type="project" value="UniProtKB-SubCell"/>
</dbReference>
<dbReference type="AlphaFoldDB" id="A0A2U1L7F3"/>
<keyword evidence="7" id="KW-1133">Transmembrane helix</keyword>
<dbReference type="PANTHER" id="PTHR10766:SF119">
    <property type="entry name" value="TRANSMEMBRANE 9 SUPERFAMILY MEMBER 5"/>
    <property type="match status" value="1"/>
</dbReference>
<comment type="caution">
    <text evidence="11">The sequence shown here is derived from an EMBL/GenBank/DDBJ whole genome shotgun (WGS) entry which is preliminary data.</text>
</comment>
<keyword evidence="4" id="KW-0812">Transmembrane</keyword>
<keyword evidence="8" id="KW-0333">Golgi apparatus</keyword>
<accession>A0A2U1L7F3</accession>
<dbReference type="PANTHER" id="PTHR10766">
    <property type="entry name" value="TRANSMEMBRANE 9 SUPERFAMILY PROTEIN"/>
    <property type="match status" value="1"/>
</dbReference>
<name>A0A2U1L7F3_ARTAN</name>
<proteinExistence type="inferred from homology"/>
<keyword evidence="6" id="KW-0967">Endosome</keyword>
<evidence type="ECO:0000256" key="3">
    <source>
        <dbReference type="ARBA" id="ARBA00005227"/>
    </source>
</evidence>
<evidence type="ECO:0000256" key="5">
    <source>
        <dbReference type="ARBA" id="ARBA00022729"/>
    </source>
</evidence>
<dbReference type="Proteomes" id="UP000245207">
    <property type="component" value="Unassembled WGS sequence"/>
</dbReference>
<organism evidence="11 12">
    <name type="scientific">Artemisia annua</name>
    <name type="common">Sweet wormwood</name>
    <dbReference type="NCBI Taxonomy" id="35608"/>
    <lineage>
        <taxon>Eukaryota</taxon>
        <taxon>Viridiplantae</taxon>
        <taxon>Streptophyta</taxon>
        <taxon>Embryophyta</taxon>
        <taxon>Tracheophyta</taxon>
        <taxon>Spermatophyta</taxon>
        <taxon>Magnoliopsida</taxon>
        <taxon>eudicotyledons</taxon>
        <taxon>Gunneridae</taxon>
        <taxon>Pentapetalae</taxon>
        <taxon>asterids</taxon>
        <taxon>campanulids</taxon>
        <taxon>Asterales</taxon>
        <taxon>Asteraceae</taxon>
        <taxon>Asteroideae</taxon>
        <taxon>Anthemideae</taxon>
        <taxon>Artemisiinae</taxon>
        <taxon>Artemisia</taxon>
    </lineage>
</organism>
<keyword evidence="5" id="KW-0732">Signal</keyword>
<evidence type="ECO:0000256" key="10">
    <source>
        <dbReference type="RuleBase" id="RU363079"/>
    </source>
</evidence>
<comment type="similarity">
    <text evidence="3 10">Belongs to the nonaspanin (TM9SF) (TC 9.A.2) family.</text>
</comment>